<reference evidence="1 2" key="1">
    <citation type="journal article" date="2011" name="Nature">
        <title>A high-resolution map of human evolutionary constraint using 29 mammals.</title>
        <authorList>
            <person name="Lindblad-Toh K."/>
            <person name="Garber M."/>
            <person name="Zuk O."/>
            <person name="Lin M.F."/>
            <person name="Parker B.J."/>
            <person name="Washietl S."/>
            <person name="Kheradpour P."/>
            <person name="Ernst J."/>
            <person name="Jordan G."/>
            <person name="Mauceli E."/>
            <person name="Ward L.D."/>
            <person name="Lowe C.B."/>
            <person name="Holloway A.K."/>
            <person name="Clamp M."/>
            <person name="Gnerre S."/>
            <person name="Alfoldi J."/>
            <person name="Beal K."/>
            <person name="Chang J."/>
            <person name="Clawson H."/>
            <person name="Cuff J."/>
            <person name="Di Palma F."/>
            <person name="Fitzgerald S."/>
            <person name="Flicek P."/>
            <person name="Guttman M."/>
            <person name="Hubisz M.J."/>
            <person name="Jaffe D.B."/>
            <person name="Jungreis I."/>
            <person name="Kent W.J."/>
            <person name="Kostka D."/>
            <person name="Lara M."/>
            <person name="Martins A.L."/>
            <person name="Massingham T."/>
            <person name="Moltke I."/>
            <person name="Raney B.J."/>
            <person name="Rasmussen M.D."/>
            <person name="Robinson J."/>
            <person name="Stark A."/>
            <person name="Vilella A.J."/>
            <person name="Wen J."/>
            <person name="Xie X."/>
            <person name="Zody M.C."/>
            <person name="Baldwin J."/>
            <person name="Bloom T."/>
            <person name="Chin C.W."/>
            <person name="Heiman D."/>
            <person name="Nicol R."/>
            <person name="Nusbaum C."/>
            <person name="Young S."/>
            <person name="Wilkinson J."/>
            <person name="Worley K.C."/>
            <person name="Kovar C.L."/>
            <person name="Muzny D.M."/>
            <person name="Gibbs R.A."/>
            <person name="Cree A."/>
            <person name="Dihn H.H."/>
            <person name="Fowler G."/>
            <person name="Jhangiani S."/>
            <person name="Joshi V."/>
            <person name="Lee S."/>
            <person name="Lewis L.R."/>
            <person name="Nazareth L.V."/>
            <person name="Okwuonu G."/>
            <person name="Santibanez J."/>
            <person name="Warren W.C."/>
            <person name="Mardis E.R."/>
            <person name="Weinstock G.M."/>
            <person name="Wilson R.K."/>
            <person name="Delehaunty K."/>
            <person name="Dooling D."/>
            <person name="Fronik C."/>
            <person name="Fulton L."/>
            <person name="Fulton B."/>
            <person name="Graves T."/>
            <person name="Minx P."/>
            <person name="Sodergren E."/>
            <person name="Birney E."/>
            <person name="Margulies E.H."/>
            <person name="Herrero J."/>
            <person name="Green E.D."/>
            <person name="Haussler D."/>
            <person name="Siepel A."/>
            <person name="Goldman N."/>
            <person name="Pollard K.S."/>
            <person name="Pedersen J.S."/>
            <person name="Lander E.S."/>
            <person name="Kellis M."/>
        </authorList>
    </citation>
    <scope>NUCLEOTIDE SEQUENCE [LARGE SCALE GENOMIC DNA]</scope>
</reference>
<name>G1P0C8_MYOLU</name>
<keyword evidence="2" id="KW-1185">Reference proteome</keyword>
<dbReference type="Proteomes" id="UP000001074">
    <property type="component" value="Unassembled WGS sequence"/>
</dbReference>
<dbReference type="FunCoup" id="G1P0C8">
    <property type="interactions" value="194"/>
</dbReference>
<protein>
    <recommendedName>
        <fullName evidence="3">ASCH domain-containing protein</fullName>
    </recommendedName>
</protein>
<dbReference type="OMA" id="CPENIGH"/>
<dbReference type="AlphaFoldDB" id="G1P0C8"/>
<dbReference type="GeneTree" id="ENSGT00390000012182"/>
<evidence type="ECO:0008006" key="3">
    <source>
        <dbReference type="Google" id="ProtNLM"/>
    </source>
</evidence>
<dbReference type="eggNOG" id="ENOG502RZ9S">
    <property type="taxonomic scope" value="Eukaryota"/>
</dbReference>
<sequence>WNFCLSFWQPYAGLVLNGSRLWRLGDPRNCTISIHIAHRDGRALCLELLLERLGWNPMQIQALLQKGEEVFGLWKGCPGLLDIGESLQPVNVAPEVVELEKQAVLTNLKQKYPKALSNPRWLLEPIPRKGGKDIFQVGIPQHLIP</sequence>
<dbReference type="EMBL" id="AAPE02015580">
    <property type="status" value="NOT_ANNOTATED_CDS"/>
    <property type="molecule type" value="Genomic_DNA"/>
</dbReference>
<evidence type="ECO:0000313" key="2">
    <source>
        <dbReference type="Proteomes" id="UP000001074"/>
    </source>
</evidence>
<proteinExistence type="predicted"/>
<reference evidence="1" key="3">
    <citation type="submission" date="2025-09" db="UniProtKB">
        <authorList>
            <consortium name="Ensembl"/>
        </authorList>
    </citation>
    <scope>IDENTIFICATION</scope>
</reference>
<evidence type="ECO:0000313" key="1">
    <source>
        <dbReference type="Ensembl" id="ENSMLUP00000003204.2"/>
    </source>
</evidence>
<dbReference type="HOGENOM" id="CLU_116791_0_0_1"/>
<organism evidence="1 2">
    <name type="scientific">Myotis lucifugus</name>
    <name type="common">Little brown bat</name>
    <dbReference type="NCBI Taxonomy" id="59463"/>
    <lineage>
        <taxon>Eukaryota</taxon>
        <taxon>Metazoa</taxon>
        <taxon>Chordata</taxon>
        <taxon>Craniata</taxon>
        <taxon>Vertebrata</taxon>
        <taxon>Euteleostomi</taxon>
        <taxon>Mammalia</taxon>
        <taxon>Eutheria</taxon>
        <taxon>Laurasiatheria</taxon>
        <taxon>Chiroptera</taxon>
        <taxon>Yangochiroptera</taxon>
        <taxon>Vespertilionidae</taxon>
        <taxon>Myotis</taxon>
    </lineage>
</organism>
<reference evidence="1" key="2">
    <citation type="submission" date="2025-08" db="UniProtKB">
        <authorList>
            <consortium name="Ensembl"/>
        </authorList>
    </citation>
    <scope>IDENTIFICATION</scope>
</reference>
<dbReference type="InParanoid" id="G1P0C8"/>
<dbReference type="Ensembl" id="ENSMLUT00000003521.2">
    <property type="protein sequence ID" value="ENSMLUP00000003204.2"/>
    <property type="gene ID" value="ENSMLUG00000003524.2"/>
</dbReference>
<accession>G1P0C8</accession>
<dbReference type="PANTHER" id="PTHR31666:SF0">
    <property type="entry name" value="PROTEIN EOLA1-RELATED"/>
    <property type="match status" value="1"/>
</dbReference>
<dbReference type="InterPro" id="IPR033615">
    <property type="entry name" value="EOLA1/EOLA2"/>
</dbReference>
<dbReference type="InterPro" id="IPR015947">
    <property type="entry name" value="PUA-like_sf"/>
</dbReference>
<dbReference type="PANTHER" id="PTHR31666">
    <property type="entry name" value="PROTEIN CXORF40A-RELATED"/>
    <property type="match status" value="1"/>
</dbReference>
<dbReference type="SUPFAM" id="SSF88697">
    <property type="entry name" value="PUA domain-like"/>
    <property type="match status" value="1"/>
</dbReference>